<keyword evidence="3" id="KW-0378">Hydrolase</keyword>
<organism evidence="7 8">
    <name type="scientific">Breznakibacter xylanolyticus</name>
    <dbReference type="NCBI Taxonomy" id="990"/>
    <lineage>
        <taxon>Bacteria</taxon>
        <taxon>Pseudomonadati</taxon>
        <taxon>Bacteroidota</taxon>
        <taxon>Bacteroidia</taxon>
        <taxon>Marinilabiliales</taxon>
        <taxon>Marinilabiliaceae</taxon>
        <taxon>Breznakibacter</taxon>
    </lineage>
</organism>
<evidence type="ECO:0000259" key="6">
    <source>
        <dbReference type="PROSITE" id="PS51935"/>
    </source>
</evidence>
<accession>A0A2W7MW53</accession>
<proteinExistence type="inferred from homology"/>
<feature type="domain" description="SH3b" evidence="5">
    <location>
        <begin position="1"/>
        <end position="65"/>
    </location>
</feature>
<dbReference type="InterPro" id="IPR051202">
    <property type="entry name" value="Peptidase_C40"/>
</dbReference>
<evidence type="ECO:0000313" key="8">
    <source>
        <dbReference type="Proteomes" id="UP000249239"/>
    </source>
</evidence>
<evidence type="ECO:0000256" key="3">
    <source>
        <dbReference type="ARBA" id="ARBA00022801"/>
    </source>
</evidence>
<dbReference type="Gene3D" id="3.90.1720.10">
    <property type="entry name" value="endopeptidase domain like (from Nostoc punctiforme)"/>
    <property type="match status" value="1"/>
</dbReference>
<evidence type="ECO:0000259" key="5">
    <source>
        <dbReference type="PROSITE" id="PS51781"/>
    </source>
</evidence>
<evidence type="ECO:0000256" key="1">
    <source>
        <dbReference type="ARBA" id="ARBA00007074"/>
    </source>
</evidence>
<name>A0A2W7MW53_9BACT</name>
<comment type="similarity">
    <text evidence="1">Belongs to the peptidase C40 family.</text>
</comment>
<comment type="caution">
    <text evidence="7">The sequence shown here is derived from an EMBL/GenBank/DDBJ whole genome shotgun (WGS) entry which is preliminary data.</text>
</comment>
<evidence type="ECO:0000256" key="2">
    <source>
        <dbReference type="ARBA" id="ARBA00022670"/>
    </source>
</evidence>
<dbReference type="RefSeq" id="WP_111446830.1">
    <property type="nucleotide sequence ID" value="NZ_QKZK01000035.1"/>
</dbReference>
<keyword evidence="2" id="KW-0645">Protease</keyword>
<dbReference type="SMART" id="SM00287">
    <property type="entry name" value="SH3b"/>
    <property type="match status" value="1"/>
</dbReference>
<dbReference type="InterPro" id="IPR000064">
    <property type="entry name" value="NLP_P60_dom"/>
</dbReference>
<dbReference type="InterPro" id="IPR038765">
    <property type="entry name" value="Papain-like_cys_pep_sf"/>
</dbReference>
<dbReference type="GO" id="GO:0008234">
    <property type="term" value="F:cysteine-type peptidase activity"/>
    <property type="evidence" value="ECO:0007669"/>
    <property type="project" value="UniProtKB-KW"/>
</dbReference>
<dbReference type="InterPro" id="IPR041382">
    <property type="entry name" value="SH3_16"/>
</dbReference>
<evidence type="ECO:0000313" key="7">
    <source>
        <dbReference type="EMBL" id="PZX11871.1"/>
    </source>
</evidence>
<dbReference type="Pfam" id="PF00877">
    <property type="entry name" value="NLPC_P60"/>
    <property type="match status" value="1"/>
</dbReference>
<sequence length="258" mass="29114">MTGSICTAGFIPVRAHASETAEMVTQIVFGETYEILQMEEKWARIRMDYDGYEGWIDAKMIVNLPERELDSWRNKEAWMVPSPLVKVISDHDKSSHTLTGGSRIVFNGSNINSFTINNCDYYLTGSATPAKKMPNIQEIAMNYLNTPYLWGGRTFYGIDCSGLVQMVYKIIGVQLPRDASQQIEHGTTVEFVEETHTGDIAFFCDDNDIITHVGICIGKGDIIHASGVVRIDKLDHQGIYNTQLKKYTHKLKLIKRVI</sequence>
<feature type="domain" description="NlpC/P60" evidence="6">
    <location>
        <begin position="130"/>
        <end position="258"/>
    </location>
</feature>
<dbReference type="InterPro" id="IPR003646">
    <property type="entry name" value="SH3-like_bac-type"/>
</dbReference>
<keyword evidence="8" id="KW-1185">Reference proteome</keyword>
<protein>
    <submittedName>
        <fullName evidence="7">SH3 domain-containing protein</fullName>
    </submittedName>
</protein>
<gene>
    <name evidence="7" type="ORF">LX69_03017</name>
</gene>
<dbReference type="GO" id="GO:0006508">
    <property type="term" value="P:proteolysis"/>
    <property type="evidence" value="ECO:0007669"/>
    <property type="project" value="UniProtKB-KW"/>
</dbReference>
<dbReference type="SUPFAM" id="SSF54001">
    <property type="entry name" value="Cysteine proteinases"/>
    <property type="match status" value="1"/>
</dbReference>
<dbReference type="PANTHER" id="PTHR47053">
    <property type="entry name" value="MUREIN DD-ENDOPEPTIDASE MEPH-RELATED"/>
    <property type="match status" value="1"/>
</dbReference>
<dbReference type="Proteomes" id="UP000249239">
    <property type="component" value="Unassembled WGS sequence"/>
</dbReference>
<evidence type="ECO:0000256" key="4">
    <source>
        <dbReference type="ARBA" id="ARBA00022807"/>
    </source>
</evidence>
<dbReference type="Pfam" id="PF18348">
    <property type="entry name" value="SH3_16"/>
    <property type="match status" value="1"/>
</dbReference>
<dbReference type="Gene3D" id="2.30.30.40">
    <property type="entry name" value="SH3 Domains"/>
    <property type="match status" value="1"/>
</dbReference>
<dbReference type="AlphaFoldDB" id="A0A2W7MW53"/>
<dbReference type="EMBL" id="QKZK01000035">
    <property type="protein sequence ID" value="PZX11871.1"/>
    <property type="molecule type" value="Genomic_DNA"/>
</dbReference>
<dbReference type="PROSITE" id="PS51781">
    <property type="entry name" value="SH3B"/>
    <property type="match status" value="1"/>
</dbReference>
<dbReference type="PANTHER" id="PTHR47053:SF1">
    <property type="entry name" value="MUREIN DD-ENDOPEPTIDASE MEPH-RELATED"/>
    <property type="match status" value="1"/>
</dbReference>
<reference evidence="7 8" key="1">
    <citation type="submission" date="2018-06" db="EMBL/GenBank/DDBJ databases">
        <title>Genomic Encyclopedia of Archaeal and Bacterial Type Strains, Phase II (KMG-II): from individual species to whole genera.</title>
        <authorList>
            <person name="Goeker M."/>
        </authorList>
    </citation>
    <scope>NUCLEOTIDE SEQUENCE [LARGE SCALE GENOMIC DNA]</scope>
    <source>
        <strain evidence="7 8">DSM 6779</strain>
    </source>
</reference>
<dbReference type="OrthoDB" id="9813368at2"/>
<dbReference type="PROSITE" id="PS51935">
    <property type="entry name" value="NLPC_P60"/>
    <property type="match status" value="1"/>
</dbReference>
<keyword evidence="4" id="KW-0788">Thiol protease</keyword>